<feature type="region of interest" description="Disordered" evidence="2">
    <location>
        <begin position="230"/>
        <end position="281"/>
    </location>
</feature>
<evidence type="ECO:0000313" key="3">
    <source>
        <dbReference type="EMBL" id="KAF2766050.1"/>
    </source>
</evidence>
<dbReference type="PANTHER" id="PTHR45982">
    <property type="entry name" value="REGULATOR OF CHROMOSOME CONDENSATION"/>
    <property type="match status" value="1"/>
</dbReference>
<dbReference type="PROSITE" id="PS50012">
    <property type="entry name" value="RCC1_3"/>
    <property type="match status" value="2"/>
</dbReference>
<name>A0A6G1L033_9PEZI</name>
<organism evidence="3 4">
    <name type="scientific">Teratosphaeria nubilosa</name>
    <dbReference type="NCBI Taxonomy" id="161662"/>
    <lineage>
        <taxon>Eukaryota</taxon>
        <taxon>Fungi</taxon>
        <taxon>Dikarya</taxon>
        <taxon>Ascomycota</taxon>
        <taxon>Pezizomycotina</taxon>
        <taxon>Dothideomycetes</taxon>
        <taxon>Dothideomycetidae</taxon>
        <taxon>Mycosphaerellales</taxon>
        <taxon>Teratosphaeriaceae</taxon>
        <taxon>Teratosphaeria</taxon>
    </lineage>
</organism>
<keyword evidence="4" id="KW-1185">Reference proteome</keyword>
<proteinExistence type="predicted"/>
<evidence type="ECO:0000256" key="2">
    <source>
        <dbReference type="SAM" id="MobiDB-lite"/>
    </source>
</evidence>
<feature type="repeat" description="RCC1" evidence="1">
    <location>
        <begin position="308"/>
        <end position="360"/>
    </location>
</feature>
<dbReference type="Gene3D" id="2.130.10.30">
    <property type="entry name" value="Regulator of chromosome condensation 1/beta-lactamase-inhibitor protein II"/>
    <property type="match status" value="1"/>
</dbReference>
<reference evidence="3" key="1">
    <citation type="journal article" date="2020" name="Stud. Mycol.">
        <title>101 Dothideomycetes genomes: a test case for predicting lifestyles and emergence of pathogens.</title>
        <authorList>
            <person name="Haridas S."/>
            <person name="Albert R."/>
            <person name="Binder M."/>
            <person name="Bloem J."/>
            <person name="Labutti K."/>
            <person name="Salamov A."/>
            <person name="Andreopoulos B."/>
            <person name="Baker S."/>
            <person name="Barry K."/>
            <person name="Bills G."/>
            <person name="Bluhm B."/>
            <person name="Cannon C."/>
            <person name="Castanera R."/>
            <person name="Culley D."/>
            <person name="Daum C."/>
            <person name="Ezra D."/>
            <person name="Gonzalez J."/>
            <person name="Henrissat B."/>
            <person name="Kuo A."/>
            <person name="Liang C."/>
            <person name="Lipzen A."/>
            <person name="Lutzoni F."/>
            <person name="Magnuson J."/>
            <person name="Mondo S."/>
            <person name="Nolan M."/>
            <person name="Ohm R."/>
            <person name="Pangilinan J."/>
            <person name="Park H.-J."/>
            <person name="Ramirez L."/>
            <person name="Alfaro M."/>
            <person name="Sun H."/>
            <person name="Tritt A."/>
            <person name="Yoshinaga Y."/>
            <person name="Zwiers L.-H."/>
            <person name="Turgeon B."/>
            <person name="Goodwin S."/>
            <person name="Spatafora J."/>
            <person name="Crous P."/>
            <person name="Grigoriev I."/>
        </authorList>
    </citation>
    <scope>NUCLEOTIDE SEQUENCE</scope>
    <source>
        <strain evidence="3">CBS 116005</strain>
    </source>
</reference>
<sequence>MSSSQTLYATGFNAFSQLRLDTKKDIRTFQPLSQPAACTSLDADLEILYACWSTTVLTNAQRNAIWTLGHQRLDQDLTQNFEVPCSIAPGGVIGDHDGLVGAVNDRGEVMWVRAGTGMSGGDQSTPAGPPRQLERKRLVCFPRKHRPSLRLVAAAGNGKVVAIHRPSQHESNKAPQTSEDRCRITGFKDIEHFKGWYETPALDSYDVPFPVREVDETNSIQAVNDFDHQSHVKSTRHVKSDVNGSNAERPVKSTVAKVDTSNQHVKSTHGAETPSPDLNQQTQTFKVPGKTKQLVANTGNFFLLTEAGEVYSWGDPRHRSLGRAIAESPADERGIIEALQGLRITKLASGGWTSAALSEDGALYLWGAASMPGHKDAGLRCLREADAGEIVLVEISGDDGEPADVLDVAVGEGHVAVVTAHADGDRLYVVGQNRNGQLGIGSDREFLEDWVEVEAMRGVTRVVCGPKYTFAFRREAA</sequence>
<dbReference type="SUPFAM" id="SSF50985">
    <property type="entry name" value="RCC1/BLIP-II"/>
    <property type="match status" value="1"/>
</dbReference>
<dbReference type="Proteomes" id="UP000799436">
    <property type="component" value="Unassembled WGS sequence"/>
</dbReference>
<evidence type="ECO:0000313" key="4">
    <source>
        <dbReference type="Proteomes" id="UP000799436"/>
    </source>
</evidence>
<protein>
    <submittedName>
        <fullName evidence="3">RCC1/BLIP-II</fullName>
    </submittedName>
</protein>
<feature type="repeat" description="RCC1" evidence="1">
    <location>
        <begin position="425"/>
        <end position="475"/>
    </location>
</feature>
<dbReference type="AlphaFoldDB" id="A0A6G1L033"/>
<dbReference type="Pfam" id="PF00415">
    <property type="entry name" value="RCC1"/>
    <property type="match status" value="1"/>
</dbReference>
<dbReference type="InterPro" id="IPR009091">
    <property type="entry name" value="RCC1/BLIP-II"/>
</dbReference>
<dbReference type="InterPro" id="IPR000408">
    <property type="entry name" value="Reg_chr_condens"/>
</dbReference>
<dbReference type="OrthoDB" id="5370059at2759"/>
<dbReference type="EMBL" id="ML995878">
    <property type="protein sequence ID" value="KAF2766050.1"/>
    <property type="molecule type" value="Genomic_DNA"/>
</dbReference>
<dbReference type="InterPro" id="IPR051553">
    <property type="entry name" value="Ran_GTPase-activating"/>
</dbReference>
<gene>
    <name evidence="3" type="ORF">EJ03DRAFT_354291</name>
</gene>
<accession>A0A6G1L033</accession>
<dbReference type="PANTHER" id="PTHR45982:SF1">
    <property type="entry name" value="REGULATOR OF CHROMOSOME CONDENSATION"/>
    <property type="match status" value="1"/>
</dbReference>
<evidence type="ECO:0000256" key="1">
    <source>
        <dbReference type="PROSITE-ProRule" id="PRU00235"/>
    </source>
</evidence>